<evidence type="ECO:0000259" key="24">
    <source>
        <dbReference type="PROSITE" id="PS50109"/>
    </source>
</evidence>
<name>A0ABU8LE42_9MICO</name>
<evidence type="ECO:0000256" key="9">
    <source>
        <dbReference type="ARBA" id="ARBA00022490"/>
    </source>
</evidence>
<dbReference type="PIRSF" id="PIRSF037434">
    <property type="entry name" value="STHK_ChrS"/>
    <property type="match status" value="1"/>
</dbReference>
<feature type="transmembrane region" description="Helical" evidence="23">
    <location>
        <begin position="52"/>
        <end position="73"/>
    </location>
</feature>
<dbReference type="InterPro" id="IPR005467">
    <property type="entry name" value="His_kinase_dom"/>
</dbReference>
<evidence type="ECO:0000256" key="19">
    <source>
        <dbReference type="ARBA" id="ARBA00024827"/>
    </source>
</evidence>
<comment type="function">
    <text evidence="19">Member of the two-component regulatory system NreB/NreC involved in the control of dissimilatory nitrate/nitrite reduction in response to oxygen. NreB functions as a direct oxygen sensor histidine kinase which is autophosphorylated, in the absence of oxygen, probably at the conserved histidine residue, and transfers its phosphate group probably to a conserved aspartate residue of NreC. NreB/NreC activates the expression of the nitrate (narGHJI) and nitrite (nir) reductase operons, as well as the putative nitrate transporter gene narT.</text>
</comment>
<evidence type="ECO:0000256" key="18">
    <source>
        <dbReference type="ARBA" id="ARBA00023136"/>
    </source>
</evidence>
<keyword evidence="10" id="KW-0808">Transferase</keyword>
<evidence type="ECO:0000256" key="7">
    <source>
        <dbReference type="ARBA" id="ARBA00022475"/>
    </source>
</evidence>
<dbReference type="PRINTS" id="PR00344">
    <property type="entry name" value="BCTRLSENSOR"/>
</dbReference>
<feature type="region of interest" description="Disordered" evidence="22">
    <location>
        <begin position="412"/>
        <end position="431"/>
    </location>
</feature>
<evidence type="ECO:0000256" key="4">
    <source>
        <dbReference type="ARBA" id="ARBA00004651"/>
    </source>
</evidence>
<sequence>MSLVNAPLTLAEPSAAPYIRPAARAMEIGQYLMALLLTTVGAIRAIGDGTAVPVAIVTGVAILVWHTAGALLLTRSPSRRTAAWWLLGFAAVWVAAVSISAEFVWLAFLLWLLAGHLLPLRWGLLFATVVLAVVIVAPILHHGTTSYANVFGPLIGGVFAFGISRGYLQLLKDAAERERLVTSLTRAQHEMAELQDELAHAQRQSGAIAERTRISRDIHDTIAQGVSSIRLLAHAGGGRTQDAQAARTLAQIEQLAGDSLADVRRIVESLAPAELEDDALAAALSRMLQRTQDEAGLQTDLHIDDTLPLLPTEVEVALLRVAQSGLANVRLHAQAERVVMSLIDADDAVRLDIIDDGAGFDLDAWESDADAGASSYGLRFMRARLRELGGGLDIESAPGEGTAISAHLPLAVATRHPDPGEAATSEPEESS</sequence>
<evidence type="ECO:0000256" key="11">
    <source>
        <dbReference type="ARBA" id="ARBA00022692"/>
    </source>
</evidence>
<feature type="transmembrane region" description="Helical" evidence="23">
    <location>
        <begin position="120"/>
        <end position="140"/>
    </location>
</feature>
<keyword evidence="8" id="KW-0004">4Fe-4S</keyword>
<evidence type="ECO:0000256" key="10">
    <source>
        <dbReference type="ARBA" id="ARBA00022679"/>
    </source>
</evidence>
<evidence type="ECO:0000256" key="2">
    <source>
        <dbReference type="ARBA" id="ARBA00001966"/>
    </source>
</evidence>
<keyword evidence="7" id="KW-1003">Cell membrane</keyword>
<evidence type="ECO:0000256" key="8">
    <source>
        <dbReference type="ARBA" id="ARBA00022485"/>
    </source>
</evidence>
<dbReference type="InterPro" id="IPR003594">
    <property type="entry name" value="HATPase_dom"/>
</dbReference>
<dbReference type="PANTHER" id="PTHR24421:SF37">
    <property type="entry name" value="SENSOR HISTIDINE KINASE NARS"/>
    <property type="match status" value="1"/>
</dbReference>
<dbReference type="InterPro" id="IPR011712">
    <property type="entry name" value="Sig_transdc_His_kin_sub3_dim/P"/>
</dbReference>
<keyword evidence="12" id="KW-0479">Metal-binding</keyword>
<keyword evidence="26" id="KW-1185">Reference proteome</keyword>
<dbReference type="Pfam" id="PF02518">
    <property type="entry name" value="HATPase_c"/>
    <property type="match status" value="1"/>
</dbReference>
<gene>
    <name evidence="25" type="ORF">WDU99_14845</name>
</gene>
<evidence type="ECO:0000313" key="26">
    <source>
        <dbReference type="Proteomes" id="UP001371224"/>
    </source>
</evidence>
<evidence type="ECO:0000256" key="20">
    <source>
        <dbReference type="ARBA" id="ARBA00030800"/>
    </source>
</evidence>
<evidence type="ECO:0000256" key="15">
    <source>
        <dbReference type="ARBA" id="ARBA00023004"/>
    </source>
</evidence>
<reference evidence="25 26" key="1">
    <citation type="submission" date="2024-02" db="EMBL/GenBank/DDBJ databases">
        <authorList>
            <person name="Saticioglu I.B."/>
        </authorList>
    </citation>
    <scope>NUCLEOTIDE SEQUENCE [LARGE SCALE GENOMIC DNA]</scope>
    <source>
        <strain evidence="25 26">Mu-80</strain>
    </source>
</reference>
<dbReference type="PANTHER" id="PTHR24421">
    <property type="entry name" value="NITRATE/NITRITE SENSOR PROTEIN NARX-RELATED"/>
    <property type="match status" value="1"/>
</dbReference>
<feature type="transmembrane region" description="Helical" evidence="23">
    <location>
        <begin position="28"/>
        <end position="46"/>
    </location>
</feature>
<evidence type="ECO:0000256" key="22">
    <source>
        <dbReference type="SAM" id="MobiDB-lite"/>
    </source>
</evidence>
<organism evidence="25 26">
    <name type="scientific">Microbacterium bandirmense</name>
    <dbReference type="NCBI Taxonomy" id="3122050"/>
    <lineage>
        <taxon>Bacteria</taxon>
        <taxon>Bacillati</taxon>
        <taxon>Actinomycetota</taxon>
        <taxon>Actinomycetes</taxon>
        <taxon>Micrococcales</taxon>
        <taxon>Microbacteriaceae</taxon>
        <taxon>Microbacterium</taxon>
    </lineage>
</organism>
<dbReference type="InterPro" id="IPR017205">
    <property type="entry name" value="Sig_transdc_His_kinase_ChrS"/>
</dbReference>
<keyword evidence="21" id="KW-0175">Coiled coil</keyword>
<dbReference type="InterPro" id="IPR036890">
    <property type="entry name" value="HATPase_C_sf"/>
</dbReference>
<feature type="coiled-coil region" evidence="21">
    <location>
        <begin position="177"/>
        <end position="211"/>
    </location>
</feature>
<evidence type="ECO:0000313" key="25">
    <source>
        <dbReference type="EMBL" id="MEJ1089593.1"/>
    </source>
</evidence>
<comment type="subcellular location">
    <subcellularLocation>
        <location evidence="4">Cell membrane</location>
        <topology evidence="4">Multi-pass membrane protein</topology>
    </subcellularLocation>
    <subcellularLocation>
        <location evidence="3">Cytoplasm</location>
    </subcellularLocation>
</comment>
<feature type="transmembrane region" description="Helical" evidence="23">
    <location>
        <begin position="147"/>
        <end position="168"/>
    </location>
</feature>
<dbReference type="Gene3D" id="1.20.5.1930">
    <property type="match status" value="1"/>
</dbReference>
<keyword evidence="17" id="KW-0411">Iron-sulfur</keyword>
<dbReference type="EC" id="2.7.13.3" evidence="5"/>
<evidence type="ECO:0000256" key="3">
    <source>
        <dbReference type="ARBA" id="ARBA00004496"/>
    </source>
</evidence>
<keyword evidence="16" id="KW-0902">Two-component regulatory system</keyword>
<dbReference type="Proteomes" id="UP001371224">
    <property type="component" value="Unassembled WGS sequence"/>
</dbReference>
<comment type="cofactor">
    <cofactor evidence="2">
        <name>[4Fe-4S] cluster</name>
        <dbReference type="ChEBI" id="CHEBI:49883"/>
    </cofactor>
</comment>
<evidence type="ECO:0000256" key="21">
    <source>
        <dbReference type="SAM" id="Coils"/>
    </source>
</evidence>
<evidence type="ECO:0000256" key="17">
    <source>
        <dbReference type="ARBA" id="ARBA00023014"/>
    </source>
</evidence>
<dbReference type="SUPFAM" id="SSF55874">
    <property type="entry name" value="ATPase domain of HSP90 chaperone/DNA topoisomerase II/histidine kinase"/>
    <property type="match status" value="1"/>
</dbReference>
<dbReference type="Pfam" id="PF07730">
    <property type="entry name" value="HisKA_3"/>
    <property type="match status" value="1"/>
</dbReference>
<accession>A0ABU8LE42</accession>
<comment type="catalytic activity">
    <reaction evidence="1">
        <text>ATP + protein L-histidine = ADP + protein N-phospho-L-histidine.</text>
        <dbReference type="EC" id="2.7.13.3"/>
    </reaction>
</comment>
<keyword evidence="11 23" id="KW-0812">Transmembrane</keyword>
<keyword evidence="18 23" id="KW-0472">Membrane</keyword>
<dbReference type="GO" id="GO:0016301">
    <property type="term" value="F:kinase activity"/>
    <property type="evidence" value="ECO:0007669"/>
    <property type="project" value="UniProtKB-KW"/>
</dbReference>
<evidence type="ECO:0000256" key="12">
    <source>
        <dbReference type="ARBA" id="ARBA00022723"/>
    </source>
</evidence>
<evidence type="ECO:0000256" key="16">
    <source>
        <dbReference type="ARBA" id="ARBA00023012"/>
    </source>
</evidence>
<evidence type="ECO:0000256" key="5">
    <source>
        <dbReference type="ARBA" id="ARBA00012438"/>
    </source>
</evidence>
<dbReference type="InterPro" id="IPR050482">
    <property type="entry name" value="Sensor_HK_TwoCompSys"/>
</dbReference>
<dbReference type="Gene3D" id="3.30.565.10">
    <property type="entry name" value="Histidine kinase-like ATPase, C-terminal domain"/>
    <property type="match status" value="1"/>
</dbReference>
<feature type="domain" description="Histidine kinase" evidence="24">
    <location>
        <begin position="213"/>
        <end position="412"/>
    </location>
</feature>
<evidence type="ECO:0000256" key="13">
    <source>
        <dbReference type="ARBA" id="ARBA00022777"/>
    </source>
</evidence>
<dbReference type="InterPro" id="IPR004358">
    <property type="entry name" value="Sig_transdc_His_kin-like_C"/>
</dbReference>
<protein>
    <recommendedName>
        <fullName evidence="6">Oxygen sensor histidine kinase NreB</fullName>
        <ecNumber evidence="5">2.7.13.3</ecNumber>
    </recommendedName>
    <alternativeName>
        <fullName evidence="20">Nitrogen regulation protein B</fullName>
    </alternativeName>
</protein>
<dbReference type="CDD" id="cd16917">
    <property type="entry name" value="HATPase_UhpB-NarQ-NarX-like"/>
    <property type="match status" value="1"/>
</dbReference>
<dbReference type="RefSeq" id="WP_337333240.1">
    <property type="nucleotide sequence ID" value="NZ_JBBDGM010000015.1"/>
</dbReference>
<keyword evidence="9" id="KW-0963">Cytoplasm</keyword>
<evidence type="ECO:0000256" key="6">
    <source>
        <dbReference type="ARBA" id="ARBA00017322"/>
    </source>
</evidence>
<dbReference type="EMBL" id="JBBDGM010000015">
    <property type="protein sequence ID" value="MEJ1089593.1"/>
    <property type="molecule type" value="Genomic_DNA"/>
</dbReference>
<dbReference type="PROSITE" id="PS50109">
    <property type="entry name" value="HIS_KIN"/>
    <property type="match status" value="1"/>
</dbReference>
<feature type="transmembrane region" description="Helical" evidence="23">
    <location>
        <begin position="85"/>
        <end position="114"/>
    </location>
</feature>
<keyword evidence="15" id="KW-0408">Iron</keyword>
<keyword evidence="14 23" id="KW-1133">Transmembrane helix</keyword>
<evidence type="ECO:0000256" key="1">
    <source>
        <dbReference type="ARBA" id="ARBA00000085"/>
    </source>
</evidence>
<keyword evidence="13 25" id="KW-0418">Kinase</keyword>
<proteinExistence type="predicted"/>
<evidence type="ECO:0000256" key="23">
    <source>
        <dbReference type="SAM" id="Phobius"/>
    </source>
</evidence>
<evidence type="ECO:0000256" key="14">
    <source>
        <dbReference type="ARBA" id="ARBA00022989"/>
    </source>
</evidence>
<comment type="caution">
    <text evidence="25">The sequence shown here is derived from an EMBL/GenBank/DDBJ whole genome shotgun (WGS) entry which is preliminary data.</text>
</comment>